<dbReference type="Proteomes" id="UP000054477">
    <property type="component" value="Unassembled WGS sequence"/>
</dbReference>
<dbReference type="OrthoDB" id="27601at2759"/>
<organism evidence="1 2">
    <name type="scientific">Laccaria amethystina LaAM-08-1</name>
    <dbReference type="NCBI Taxonomy" id="1095629"/>
    <lineage>
        <taxon>Eukaryota</taxon>
        <taxon>Fungi</taxon>
        <taxon>Dikarya</taxon>
        <taxon>Basidiomycota</taxon>
        <taxon>Agaricomycotina</taxon>
        <taxon>Agaricomycetes</taxon>
        <taxon>Agaricomycetidae</taxon>
        <taxon>Agaricales</taxon>
        <taxon>Agaricineae</taxon>
        <taxon>Hydnangiaceae</taxon>
        <taxon>Laccaria</taxon>
    </lineage>
</organism>
<evidence type="ECO:0000313" key="1">
    <source>
        <dbReference type="EMBL" id="KIJ98050.1"/>
    </source>
</evidence>
<reference evidence="1 2" key="1">
    <citation type="submission" date="2014-04" db="EMBL/GenBank/DDBJ databases">
        <authorList>
            <consortium name="DOE Joint Genome Institute"/>
            <person name="Kuo A."/>
            <person name="Kohler A."/>
            <person name="Nagy L.G."/>
            <person name="Floudas D."/>
            <person name="Copeland A."/>
            <person name="Barry K.W."/>
            <person name="Cichocki N."/>
            <person name="Veneault-Fourrey C."/>
            <person name="LaButti K."/>
            <person name="Lindquist E.A."/>
            <person name="Lipzen A."/>
            <person name="Lundell T."/>
            <person name="Morin E."/>
            <person name="Murat C."/>
            <person name="Sun H."/>
            <person name="Tunlid A."/>
            <person name="Henrissat B."/>
            <person name="Grigoriev I.V."/>
            <person name="Hibbett D.S."/>
            <person name="Martin F."/>
            <person name="Nordberg H.P."/>
            <person name="Cantor M.N."/>
            <person name="Hua S.X."/>
        </authorList>
    </citation>
    <scope>NUCLEOTIDE SEQUENCE [LARGE SCALE GENOMIC DNA]</scope>
    <source>
        <strain evidence="1 2">LaAM-08-1</strain>
    </source>
</reference>
<reference evidence="2" key="2">
    <citation type="submission" date="2015-01" db="EMBL/GenBank/DDBJ databases">
        <title>Evolutionary Origins and Diversification of the Mycorrhizal Mutualists.</title>
        <authorList>
            <consortium name="DOE Joint Genome Institute"/>
            <consortium name="Mycorrhizal Genomics Consortium"/>
            <person name="Kohler A."/>
            <person name="Kuo A."/>
            <person name="Nagy L.G."/>
            <person name="Floudas D."/>
            <person name="Copeland A."/>
            <person name="Barry K.W."/>
            <person name="Cichocki N."/>
            <person name="Veneault-Fourrey C."/>
            <person name="LaButti K."/>
            <person name="Lindquist E.A."/>
            <person name="Lipzen A."/>
            <person name="Lundell T."/>
            <person name="Morin E."/>
            <person name="Murat C."/>
            <person name="Riley R."/>
            <person name="Ohm R."/>
            <person name="Sun H."/>
            <person name="Tunlid A."/>
            <person name="Henrissat B."/>
            <person name="Grigoriev I.V."/>
            <person name="Hibbett D.S."/>
            <person name="Martin F."/>
        </authorList>
    </citation>
    <scope>NUCLEOTIDE SEQUENCE [LARGE SCALE GENOMIC DNA]</scope>
    <source>
        <strain evidence="2">LaAM-08-1</strain>
    </source>
</reference>
<protein>
    <submittedName>
        <fullName evidence="1">Uncharacterized protein</fullName>
    </submittedName>
</protein>
<name>A0A0C9WYY9_9AGAR</name>
<gene>
    <name evidence="1" type="ORF">K443DRAFT_9483</name>
</gene>
<sequence>MVVVEAPCTLPSTSRPTRTTSDARDVQVLLEAYSQATTLETHGFFLLPHQTINSSQVHIGITADFSSLSISSGGHASVIHAARHPRQITLQLSSHFTSFSLLHICLDIIHNSQCLAFPPVLLQYHNQIQPGNTTPSEEPCSAGNIEYNEIEPVTGGVVGVGFGERRRLSSRSTIRHSPYKPTIIAWLLPSFIVPRPLDPNPAIRVYIVDLTGIPACRAFAENVLEQLHGAEAEPARNFDEVLLNGGREHEERTSMRSMFVRQTIAGVYPAWYGSCSLFGFFDVDFIFELFTPLLLVEFVFDSRSVEFNFGFCYVAFNSFPIRGLRSLSRQPTSYTHTHTHEMSAHALLGGSGRTYDMGVDGDYVDIVDGDFASGYADLASVDDTNIGRKYDTDYEVMPFKRV</sequence>
<accession>A0A0C9WYY9</accession>
<proteinExistence type="predicted"/>
<dbReference type="EMBL" id="KN838678">
    <property type="protein sequence ID" value="KIJ98050.1"/>
    <property type="molecule type" value="Genomic_DNA"/>
</dbReference>
<evidence type="ECO:0000313" key="2">
    <source>
        <dbReference type="Proteomes" id="UP000054477"/>
    </source>
</evidence>
<keyword evidence="2" id="KW-1185">Reference proteome</keyword>
<dbReference type="HOGENOM" id="CLU_685234_0_0_1"/>
<dbReference type="AlphaFoldDB" id="A0A0C9WYY9"/>